<keyword evidence="2" id="KW-0805">Transcription regulation</keyword>
<dbReference type="PANTHER" id="PTHR19304">
    <property type="entry name" value="CYCLIC-AMP RESPONSE ELEMENT BINDING PROTEIN"/>
    <property type="match status" value="1"/>
</dbReference>
<gene>
    <name evidence="7" type="ORF">SLS56_009544</name>
</gene>
<dbReference type="SMART" id="SM00338">
    <property type="entry name" value="BRLZ"/>
    <property type="match status" value="1"/>
</dbReference>
<evidence type="ECO:0000313" key="7">
    <source>
        <dbReference type="EMBL" id="KAL1620725.1"/>
    </source>
</evidence>
<feature type="compositionally biased region" description="Polar residues" evidence="5">
    <location>
        <begin position="162"/>
        <end position="178"/>
    </location>
</feature>
<protein>
    <recommendedName>
        <fullName evidence="6">BZIP domain-containing protein</fullName>
    </recommendedName>
</protein>
<dbReference type="InterPro" id="IPR004827">
    <property type="entry name" value="bZIP"/>
</dbReference>
<evidence type="ECO:0000256" key="2">
    <source>
        <dbReference type="ARBA" id="ARBA00023015"/>
    </source>
</evidence>
<dbReference type="InterPro" id="IPR051027">
    <property type="entry name" value="bZIP_transcription_factors"/>
</dbReference>
<evidence type="ECO:0000313" key="8">
    <source>
        <dbReference type="Proteomes" id="UP001521116"/>
    </source>
</evidence>
<accession>A0ABR3SH05</accession>
<feature type="compositionally biased region" description="Polar residues" evidence="5">
    <location>
        <begin position="198"/>
        <end position="221"/>
    </location>
</feature>
<proteinExistence type="predicted"/>
<dbReference type="Proteomes" id="UP001521116">
    <property type="component" value="Unassembled WGS sequence"/>
</dbReference>
<keyword evidence="3" id="KW-0804">Transcription</keyword>
<feature type="compositionally biased region" description="Basic residues" evidence="5">
    <location>
        <begin position="39"/>
        <end position="55"/>
    </location>
</feature>
<name>A0ABR3SH05_9PEZI</name>
<feature type="region of interest" description="Disordered" evidence="5">
    <location>
        <begin position="154"/>
        <end position="238"/>
    </location>
</feature>
<sequence length="238" mass="25724">MSEVHCAFGRPPGPHDSLVRFSDPGAVDTARPAKAPSGTKKRRAAGKDKHGHPSGRKSPGHDPKAAADKAKREEYLRKNREAASKCRAKKKDWTQQMDERYRDLATRNQLLRAELDTLSNSVYELKEMVLQHADCGFFPIEGFLQAEAKKVQASVRSRPFAETSTQPSPPNRASSYAQSGARLSVDDAGGISGYGSMSPPSGTAWTGTGYTDPASFSSVSTAEGLGSGHDWFGKLQQT</sequence>
<dbReference type="InterPro" id="IPR046347">
    <property type="entry name" value="bZIP_sf"/>
</dbReference>
<evidence type="ECO:0000256" key="3">
    <source>
        <dbReference type="ARBA" id="ARBA00023163"/>
    </source>
</evidence>
<dbReference type="EMBL" id="JAJVDC020000164">
    <property type="protein sequence ID" value="KAL1620725.1"/>
    <property type="molecule type" value="Genomic_DNA"/>
</dbReference>
<keyword evidence="8" id="KW-1185">Reference proteome</keyword>
<evidence type="ECO:0000256" key="1">
    <source>
        <dbReference type="ARBA" id="ARBA00004123"/>
    </source>
</evidence>
<feature type="compositionally biased region" description="Basic and acidic residues" evidence="5">
    <location>
        <begin position="59"/>
        <end position="84"/>
    </location>
</feature>
<organism evidence="7 8">
    <name type="scientific">Neofusicoccum ribis</name>
    <dbReference type="NCBI Taxonomy" id="45134"/>
    <lineage>
        <taxon>Eukaryota</taxon>
        <taxon>Fungi</taxon>
        <taxon>Dikarya</taxon>
        <taxon>Ascomycota</taxon>
        <taxon>Pezizomycotina</taxon>
        <taxon>Dothideomycetes</taxon>
        <taxon>Dothideomycetes incertae sedis</taxon>
        <taxon>Botryosphaeriales</taxon>
        <taxon>Botryosphaeriaceae</taxon>
        <taxon>Neofusicoccum</taxon>
    </lineage>
</organism>
<feature type="domain" description="BZIP" evidence="6">
    <location>
        <begin position="69"/>
        <end position="132"/>
    </location>
</feature>
<dbReference type="Gene3D" id="1.20.5.170">
    <property type="match status" value="1"/>
</dbReference>
<evidence type="ECO:0000256" key="5">
    <source>
        <dbReference type="SAM" id="MobiDB-lite"/>
    </source>
</evidence>
<dbReference type="SUPFAM" id="SSF57959">
    <property type="entry name" value="Leucine zipper domain"/>
    <property type="match status" value="1"/>
</dbReference>
<reference evidence="7 8" key="1">
    <citation type="submission" date="2024-02" db="EMBL/GenBank/DDBJ databases">
        <title>De novo assembly and annotation of 12 fungi associated with fruit tree decline syndrome in Ontario, Canada.</title>
        <authorList>
            <person name="Sulman M."/>
            <person name="Ellouze W."/>
            <person name="Ilyukhin E."/>
        </authorList>
    </citation>
    <scope>NUCLEOTIDE SEQUENCE [LARGE SCALE GENOMIC DNA]</scope>
    <source>
        <strain evidence="7 8">M1-105</strain>
    </source>
</reference>
<dbReference type="Pfam" id="PF00170">
    <property type="entry name" value="bZIP_1"/>
    <property type="match status" value="1"/>
</dbReference>
<keyword evidence="4" id="KW-0539">Nucleus</keyword>
<evidence type="ECO:0000259" key="6">
    <source>
        <dbReference type="PROSITE" id="PS50217"/>
    </source>
</evidence>
<dbReference type="CDD" id="cd14687">
    <property type="entry name" value="bZIP_ATF2"/>
    <property type="match status" value="1"/>
</dbReference>
<comment type="caution">
    <text evidence="7">The sequence shown here is derived from an EMBL/GenBank/DDBJ whole genome shotgun (WGS) entry which is preliminary data.</text>
</comment>
<evidence type="ECO:0000256" key="4">
    <source>
        <dbReference type="ARBA" id="ARBA00023242"/>
    </source>
</evidence>
<comment type="subcellular location">
    <subcellularLocation>
        <location evidence="1">Nucleus</location>
    </subcellularLocation>
</comment>
<feature type="region of interest" description="Disordered" evidence="5">
    <location>
        <begin position="1"/>
        <end position="97"/>
    </location>
</feature>
<dbReference type="PROSITE" id="PS50217">
    <property type="entry name" value="BZIP"/>
    <property type="match status" value="1"/>
</dbReference>